<evidence type="ECO:0000313" key="3">
    <source>
        <dbReference type="Proteomes" id="UP000823886"/>
    </source>
</evidence>
<dbReference type="EC" id="3.4.11.-" evidence="2"/>
<keyword evidence="2" id="KW-0645">Protease</keyword>
<proteinExistence type="predicted"/>
<dbReference type="AlphaFoldDB" id="A0A9D2PM05"/>
<reference evidence="2" key="1">
    <citation type="journal article" date="2021" name="PeerJ">
        <title>Extensive microbial diversity within the chicken gut microbiome revealed by metagenomics and culture.</title>
        <authorList>
            <person name="Gilroy R."/>
            <person name="Ravi A."/>
            <person name="Getino M."/>
            <person name="Pursley I."/>
            <person name="Horton D.L."/>
            <person name="Alikhan N.F."/>
            <person name="Baker D."/>
            <person name="Gharbi K."/>
            <person name="Hall N."/>
            <person name="Watson M."/>
            <person name="Adriaenssens E.M."/>
            <person name="Foster-Nyarko E."/>
            <person name="Jarju S."/>
            <person name="Secka A."/>
            <person name="Antonio M."/>
            <person name="Oren A."/>
            <person name="Chaudhuri R.R."/>
            <person name="La Ragione R."/>
            <person name="Hildebrand F."/>
            <person name="Pallen M.J."/>
        </authorList>
    </citation>
    <scope>NUCLEOTIDE SEQUENCE</scope>
    <source>
        <strain evidence="2">ChiBcec2-3848</strain>
    </source>
</reference>
<dbReference type="InterPro" id="IPR052170">
    <property type="entry name" value="M29_Exopeptidase"/>
</dbReference>
<dbReference type="GO" id="GO:0004177">
    <property type="term" value="F:aminopeptidase activity"/>
    <property type="evidence" value="ECO:0007669"/>
    <property type="project" value="UniProtKB-KW"/>
</dbReference>
<dbReference type="Pfam" id="PF02073">
    <property type="entry name" value="Peptidase_M29"/>
    <property type="match status" value="1"/>
</dbReference>
<comment type="caution">
    <text evidence="2">The sequence shown here is derived from an EMBL/GenBank/DDBJ whole genome shotgun (WGS) entry which is preliminary data.</text>
</comment>
<keyword evidence="1" id="KW-0479">Metal-binding</keyword>
<gene>
    <name evidence="2" type="ORF">H9753_03515</name>
</gene>
<dbReference type="InterPro" id="IPR000787">
    <property type="entry name" value="Peptidase_M29"/>
</dbReference>
<accession>A0A9D2PM05</accession>
<evidence type="ECO:0000313" key="2">
    <source>
        <dbReference type="EMBL" id="HJC62674.1"/>
    </source>
</evidence>
<reference evidence="2" key="2">
    <citation type="submission" date="2021-04" db="EMBL/GenBank/DDBJ databases">
        <authorList>
            <person name="Gilroy R."/>
        </authorList>
    </citation>
    <scope>NUCLEOTIDE SEQUENCE</scope>
    <source>
        <strain evidence="2">ChiBcec2-3848</strain>
    </source>
</reference>
<dbReference type="Proteomes" id="UP000823886">
    <property type="component" value="Unassembled WGS sequence"/>
</dbReference>
<organism evidence="2 3">
    <name type="scientific">Candidatus Blautia merdavium</name>
    <dbReference type="NCBI Taxonomy" id="2838494"/>
    <lineage>
        <taxon>Bacteria</taxon>
        <taxon>Bacillati</taxon>
        <taxon>Bacillota</taxon>
        <taxon>Clostridia</taxon>
        <taxon>Lachnospirales</taxon>
        <taxon>Lachnospiraceae</taxon>
        <taxon>Blautia</taxon>
    </lineage>
</organism>
<dbReference type="GO" id="GO:0006508">
    <property type="term" value="P:proteolysis"/>
    <property type="evidence" value="ECO:0007669"/>
    <property type="project" value="InterPro"/>
</dbReference>
<dbReference type="SUPFAM" id="SSF144052">
    <property type="entry name" value="Thermophilic metalloprotease-like"/>
    <property type="match status" value="1"/>
</dbReference>
<keyword evidence="2" id="KW-0031">Aminopeptidase</keyword>
<evidence type="ECO:0000256" key="1">
    <source>
        <dbReference type="ARBA" id="ARBA00022723"/>
    </source>
</evidence>
<dbReference type="PANTHER" id="PTHR34448:SF1">
    <property type="entry name" value="BLL6088 PROTEIN"/>
    <property type="match status" value="1"/>
</dbReference>
<dbReference type="GO" id="GO:0046872">
    <property type="term" value="F:metal ion binding"/>
    <property type="evidence" value="ECO:0007669"/>
    <property type="project" value="UniProtKB-KW"/>
</dbReference>
<sequence length="687" mass="79254">MSDELMKERFSLMRERIGEISQEGLVKEPYRDFFVKTTQFILQITQVYDRLQEGWLDTASLQELEENNQKMYEDILPEHYAESYGNPAYAEEKLGEEFGQLLSFLYTEIRGMIVFAYENRLFDLTVAMELFVQIYNLFEDEQVEPKDVKEAVYWYVSDYSDEMVGRRVREGVDPDLDFAAKIICESDLQDLRYLYRFGEYITENEKAMAEFLNTLPREEIQAMARTFTEGYRTGFLMTGKDITKKKTVNLRFQLGFERMVREAIEQFEAMGLRPVIYRSAVHSVNKKQHHRIGYYGAVPNKQFEYDHKDDHALYLDHEFVQRKLRVLQVAYEQVKELANVHGGPACMETFGEIPFAPVTKKEACALSRHQQKLQVSYDNEAGQIVNRYIKGDERSFTIIAYPVKEIGSQFEEIFRETVKINTLDNQQYQKIQQSIIDALDQGEYVRIKGKGANRTDLTVHLHTLEDPKKQTNFENCVADVNIPVGEVFTSPVLSGTEGTLHVTKVFLNGLEYRDLQLTFQDGRIARYSCGNFDTAEENEEFIKTNLLYHHDTLPLGEFAIGTNTTAYVMAQKYQIGHLLPILIAEKMGPHFAVGDTCYSWSEDTPVYNPDGKEIIARDNEVSILRKEDVSKAYLGCHTDITIPYDELDSIRVLTKEGGELSVIENGRFVLEGTEALNAPLDKNCNNM</sequence>
<name>A0A9D2PM05_9FIRM</name>
<dbReference type="EMBL" id="DWVZ01000045">
    <property type="protein sequence ID" value="HJC62674.1"/>
    <property type="molecule type" value="Genomic_DNA"/>
</dbReference>
<dbReference type="PANTHER" id="PTHR34448">
    <property type="entry name" value="AMINOPEPTIDASE"/>
    <property type="match status" value="1"/>
</dbReference>
<protein>
    <submittedName>
        <fullName evidence="2">Aminopeptidase</fullName>
        <ecNumber evidence="2">3.4.11.-</ecNumber>
    </submittedName>
</protein>
<keyword evidence="2" id="KW-0378">Hydrolase</keyword>